<evidence type="ECO:0000313" key="3">
    <source>
        <dbReference type="Proteomes" id="UP001596039"/>
    </source>
</evidence>
<organism evidence="2 3">
    <name type="scientific">Lysinimonas soli</name>
    <dbReference type="NCBI Taxonomy" id="1074233"/>
    <lineage>
        <taxon>Bacteria</taxon>
        <taxon>Bacillati</taxon>
        <taxon>Actinomycetota</taxon>
        <taxon>Actinomycetes</taxon>
        <taxon>Micrococcales</taxon>
        <taxon>Microbacteriaceae</taxon>
        <taxon>Lysinimonas</taxon>
    </lineage>
</organism>
<feature type="transmembrane region" description="Helical" evidence="1">
    <location>
        <begin position="93"/>
        <end position="110"/>
    </location>
</feature>
<dbReference type="EMBL" id="JBHSMG010000001">
    <property type="protein sequence ID" value="MFC5500982.1"/>
    <property type="molecule type" value="Genomic_DNA"/>
</dbReference>
<feature type="transmembrane region" description="Helical" evidence="1">
    <location>
        <begin position="27"/>
        <end position="55"/>
    </location>
</feature>
<keyword evidence="1" id="KW-1133">Transmembrane helix</keyword>
<protein>
    <submittedName>
        <fullName evidence="2">Uncharacterized protein</fullName>
    </submittedName>
</protein>
<name>A0ABW0NLS4_9MICO</name>
<comment type="caution">
    <text evidence="2">The sequence shown here is derived from an EMBL/GenBank/DDBJ whole genome shotgun (WGS) entry which is preliminary data.</text>
</comment>
<sequence>MTRPTPPSSPPVQVGGRFRRNEPVPAVVNAAFWILVVGAVLTGIILVTATIRIAATSSGGDAPVLSAAMLGGTLGVLIRIGIAVVLRRGYGPARVYLTVVGAYSMVIGALNGLDPIGLFLLLTVAVPVILAWLPPASRYFRVVGEARRQAKAVGMTVGFLG</sequence>
<accession>A0ABW0NLS4</accession>
<feature type="transmembrane region" description="Helical" evidence="1">
    <location>
        <begin position="67"/>
        <end position="86"/>
    </location>
</feature>
<evidence type="ECO:0000256" key="1">
    <source>
        <dbReference type="SAM" id="Phobius"/>
    </source>
</evidence>
<evidence type="ECO:0000313" key="2">
    <source>
        <dbReference type="EMBL" id="MFC5500982.1"/>
    </source>
</evidence>
<dbReference type="Proteomes" id="UP001596039">
    <property type="component" value="Unassembled WGS sequence"/>
</dbReference>
<keyword evidence="1" id="KW-0472">Membrane</keyword>
<proteinExistence type="predicted"/>
<dbReference type="RefSeq" id="WP_386738589.1">
    <property type="nucleotide sequence ID" value="NZ_JBHSMG010000001.1"/>
</dbReference>
<keyword evidence="1" id="KW-0812">Transmembrane</keyword>
<feature type="transmembrane region" description="Helical" evidence="1">
    <location>
        <begin position="116"/>
        <end position="133"/>
    </location>
</feature>
<gene>
    <name evidence="2" type="ORF">ACFPJ4_01875</name>
</gene>
<reference evidence="3" key="1">
    <citation type="journal article" date="2019" name="Int. J. Syst. Evol. Microbiol.">
        <title>The Global Catalogue of Microorganisms (GCM) 10K type strain sequencing project: providing services to taxonomists for standard genome sequencing and annotation.</title>
        <authorList>
            <consortium name="The Broad Institute Genomics Platform"/>
            <consortium name="The Broad Institute Genome Sequencing Center for Infectious Disease"/>
            <person name="Wu L."/>
            <person name="Ma J."/>
        </authorList>
    </citation>
    <scope>NUCLEOTIDE SEQUENCE [LARGE SCALE GENOMIC DNA]</scope>
    <source>
        <strain evidence="3">CGMCC 4.6997</strain>
    </source>
</reference>
<keyword evidence="3" id="KW-1185">Reference proteome</keyword>